<evidence type="ECO:0000313" key="5">
    <source>
        <dbReference type="EMBL" id="SSZ46511.1"/>
    </source>
</evidence>
<dbReference type="GO" id="GO:0007004">
    <property type="term" value="P:telomere maintenance via telomerase"/>
    <property type="evidence" value="ECO:0007669"/>
    <property type="project" value="TreeGrafter"/>
</dbReference>
<feature type="region of interest" description="Disordered" evidence="2">
    <location>
        <begin position="922"/>
        <end position="945"/>
    </location>
</feature>
<feature type="coiled-coil region" evidence="1">
    <location>
        <begin position="820"/>
        <end position="847"/>
    </location>
</feature>
<dbReference type="GO" id="GO:0003691">
    <property type="term" value="F:double-stranded telomeric DNA binding"/>
    <property type="evidence" value="ECO:0007669"/>
    <property type="project" value="TreeGrafter"/>
</dbReference>
<dbReference type="GO" id="GO:0051880">
    <property type="term" value="F:G-quadruplex DNA binding"/>
    <property type="evidence" value="ECO:0007669"/>
    <property type="project" value="TreeGrafter"/>
</dbReference>
<protein>
    <submittedName>
        <fullName evidence="5">Phage tail tape measure protein, TP901 family, core region</fullName>
    </submittedName>
</protein>
<feature type="transmembrane region" description="Helical" evidence="3">
    <location>
        <begin position="694"/>
        <end position="718"/>
    </location>
</feature>
<dbReference type="GO" id="GO:0006302">
    <property type="term" value="P:double-strand break repair"/>
    <property type="evidence" value="ECO:0007669"/>
    <property type="project" value="TreeGrafter"/>
</dbReference>
<proteinExistence type="predicted"/>
<sequence>MAKKISDELIGLKIVINGDEAQAEITKLTDRNRTLNESLNEQKKLLDNLKKANEGQKDALDRITQSLEKYNQKIEHNNILAKQEIESIRIKQRAFAEGSSEYIRYQKQIEKINEKTEKENRKIALSISEIEKKQALLSAEYARSEKNIKTYTKSVENLSEQISNNKSKIDELTQGMNINSLTMDQLRKRASDLRYALNNMNPNSGEFMKTQEDLASVNGRMADLRTGSQAASSSIGNLADKFNRYSGMATAAIATFAGVAVSIQSTIDMNNKLADAQSAVAKTTGLTKAEIKDLMIAFSDFDTRTSNIDLLKISEIGGRLGVPKEEIINFTREIDKAYVALGDSFSGGVEAVAEQLGKIKGLYADTKNLDMATAISQIGSAMNDLGASGAASEENIADFAKRVGAMPEKLKPTVAEALALGAAFEEGGIDAERSATAYGNFMKSASSNSKKFAEVMRISQAEVEKMINTDPTQFFLTFSEGLKGMDGTDLAKVLEHLKINDTYVTSIVSNAAENTDRYRKSIDQSNQSLLEATSLHKEFNEVNNNAAGIYDKVKKKFVGMLSSETVANTLNWLISSFGKFIGAVEDADGTITGFRNTLLFLIKLTAIGVTAFYSYNAAVYLSGLTIESVKTRILALNIVKQANIAWTKISTIAVTVWNAAIGLGALLISKLAMATGAQTLATNMQILAQKRLNAAMAMNPFGAVIAVVMGVVAAYMLFSKSTDEAAEKQKTLNDVMKDATDRVADEISALEILYKKATNDKLSKEERLKAVQKLQEQYPSYFKNINTEIIMNGKAASSYYALRDAILASARAEAIKDELKKRQKERLKRDEELNQKIENEKKKYTELSSIESHEETIYLGGDEFGIGQTITIKNKNLKTASKERWTKLVAQQIKNRKEDEKADKFLTDALIKEEKASIKSKEGLEQSNYNTNFPTSNSSGNLKGETEAERIFKQQKSKYLEEYKRFNEIKTQMQFEDTELTIALMQEGLNKELKILELEKDKQIEALNKRKHSKVEINELDEVIKKAKDGEKKKLEELKTEWLHQNTELEKFKEQKIKIFALKEKTLREKYALQEVKDEEKKYNKELERKKIEENEKIASLESVAQQKAFLQDKISKKELDKITKWEEGKKKIKEYYAEESLKLQQEHLSSLIEKMNEIPEIKLTEEQLEYLEKLREKLAQIGVELTSIKNGKKEGEKENVDFSALDSLSGKTDILGMSPEQWELLFTNADKTEDKIRKIGAAIHIMKNMMVAYHQFAKANQEAELKRYEAAHERKKIALQRQLDAGIISQQQFKHETEAMNNEMEMKKWKLEYDNARREKDMKKAEIISSTALAVMKVWEKHAANPILASILSAAAIAMGGVQFATVQKQPLPEPPKISGAEDGYYPVLRKQDGKLFNAKKKESTSGIYNEPTILVGEQGRNFPELVVSGKAMKRIDPKLKKEFMQEVYRAEGFENGLYPTPQNNIEKDEMMIKLISLLERNNAFLENLERTGVRGVFEKTARTGKVLEEMQKEYRRLVEKNKH</sequence>
<dbReference type="RefSeq" id="WP_115644063.1">
    <property type="nucleotide sequence ID" value="NZ_UFTJ01000001.1"/>
</dbReference>
<gene>
    <name evidence="5" type="ORF">NCTC11661_00154</name>
</gene>
<evidence type="ECO:0000256" key="3">
    <source>
        <dbReference type="SAM" id="Phobius"/>
    </source>
</evidence>
<accession>A0A376BYE8</accession>
<evidence type="ECO:0000313" key="6">
    <source>
        <dbReference type="Proteomes" id="UP000255515"/>
    </source>
</evidence>
<evidence type="ECO:0000259" key="4">
    <source>
        <dbReference type="Pfam" id="PF10145"/>
    </source>
</evidence>
<keyword evidence="3" id="KW-0472">Membrane</keyword>
<dbReference type="Proteomes" id="UP000255515">
    <property type="component" value="Unassembled WGS sequence"/>
</dbReference>
<dbReference type="InterPro" id="IPR010090">
    <property type="entry name" value="Phage_tape_meas"/>
</dbReference>
<evidence type="ECO:0000256" key="2">
    <source>
        <dbReference type="SAM" id="MobiDB-lite"/>
    </source>
</evidence>
<feature type="compositionally biased region" description="Polar residues" evidence="2">
    <location>
        <begin position="925"/>
        <end position="941"/>
    </location>
</feature>
<dbReference type="EMBL" id="UFTJ01000001">
    <property type="protein sequence ID" value="SSZ46511.1"/>
    <property type="molecule type" value="Genomic_DNA"/>
</dbReference>
<feature type="coiled-coil region" evidence="1">
    <location>
        <begin position="1035"/>
        <end position="1121"/>
    </location>
</feature>
<name>A0A376BYE8_9FLAO</name>
<keyword evidence="3" id="KW-0812">Transmembrane</keyword>
<reference evidence="5 6" key="1">
    <citation type="submission" date="2018-06" db="EMBL/GenBank/DDBJ databases">
        <authorList>
            <consortium name="Pathogen Informatics"/>
            <person name="Doyle S."/>
        </authorList>
    </citation>
    <scope>NUCLEOTIDE SEQUENCE [LARGE SCALE GENOMIC DNA]</scope>
    <source>
        <strain evidence="5 6">NCTC11661</strain>
    </source>
</reference>
<dbReference type="Pfam" id="PF10145">
    <property type="entry name" value="PhageMin_Tail"/>
    <property type="match status" value="1"/>
</dbReference>
<dbReference type="NCBIfam" id="TIGR01760">
    <property type="entry name" value="tape_meas_TP901"/>
    <property type="match status" value="1"/>
</dbReference>
<evidence type="ECO:0000256" key="1">
    <source>
        <dbReference type="SAM" id="Coils"/>
    </source>
</evidence>
<keyword evidence="1" id="KW-0175">Coiled coil</keyword>
<dbReference type="GO" id="GO:0043047">
    <property type="term" value="F:single-stranded telomeric DNA binding"/>
    <property type="evidence" value="ECO:0007669"/>
    <property type="project" value="TreeGrafter"/>
</dbReference>
<feature type="domain" description="Phage tail tape measure protein" evidence="4">
    <location>
        <begin position="297"/>
        <end position="495"/>
    </location>
</feature>
<feature type="coiled-coil region" evidence="1">
    <location>
        <begin position="102"/>
        <end position="175"/>
    </location>
</feature>
<dbReference type="GO" id="GO:0000722">
    <property type="term" value="P:telomere maintenance via recombination"/>
    <property type="evidence" value="ECO:0007669"/>
    <property type="project" value="TreeGrafter"/>
</dbReference>
<keyword evidence="3" id="KW-1133">Transmembrane helix</keyword>
<dbReference type="PANTHER" id="PTHR18867:SF12">
    <property type="entry name" value="DNA REPAIR PROTEIN RAD50"/>
    <property type="match status" value="1"/>
</dbReference>
<organism evidence="5 6">
    <name type="scientific">Bergeyella zoohelcum</name>
    <dbReference type="NCBI Taxonomy" id="1015"/>
    <lineage>
        <taxon>Bacteria</taxon>
        <taxon>Pseudomonadati</taxon>
        <taxon>Bacteroidota</taxon>
        <taxon>Flavobacteriia</taxon>
        <taxon>Flavobacteriales</taxon>
        <taxon>Weeksellaceae</taxon>
        <taxon>Bergeyella</taxon>
    </lineage>
</organism>
<dbReference type="PANTHER" id="PTHR18867">
    <property type="entry name" value="RAD50"/>
    <property type="match status" value="1"/>
</dbReference>
<feature type="coiled-coil region" evidence="1">
    <location>
        <begin position="1259"/>
        <end position="1327"/>
    </location>
</feature>
<feature type="transmembrane region" description="Helical" evidence="3">
    <location>
        <begin position="652"/>
        <end position="673"/>
    </location>
</feature>
<feature type="coiled-coil region" evidence="1">
    <location>
        <begin position="18"/>
        <end position="73"/>
    </location>
</feature>